<feature type="modified residue" description="4-aspartylphosphate" evidence="3">
    <location>
        <position position="56"/>
    </location>
</feature>
<feature type="domain" description="Response regulatory" evidence="5">
    <location>
        <begin position="5"/>
        <end position="120"/>
    </location>
</feature>
<evidence type="ECO:0000259" key="4">
    <source>
        <dbReference type="PROSITE" id="PS50043"/>
    </source>
</evidence>
<dbReference type="InterPro" id="IPR011006">
    <property type="entry name" value="CheY-like_superfamily"/>
</dbReference>
<dbReference type="SUPFAM" id="SSF46894">
    <property type="entry name" value="C-terminal effector domain of the bipartite response regulators"/>
    <property type="match status" value="1"/>
</dbReference>
<evidence type="ECO:0000256" key="2">
    <source>
        <dbReference type="ARBA" id="ARBA00023125"/>
    </source>
</evidence>
<dbReference type="PANTHER" id="PTHR43214:SF42">
    <property type="entry name" value="TRANSCRIPTIONAL REGULATORY PROTEIN DESR"/>
    <property type="match status" value="1"/>
</dbReference>
<dbReference type="PROSITE" id="PS50110">
    <property type="entry name" value="RESPONSE_REGULATORY"/>
    <property type="match status" value="1"/>
</dbReference>
<dbReference type="EMBL" id="LAPV01000056">
    <property type="protein sequence ID" value="KKC34160.1"/>
    <property type="molecule type" value="Genomic_DNA"/>
</dbReference>
<dbReference type="Pfam" id="PF00196">
    <property type="entry name" value="GerE"/>
    <property type="match status" value="1"/>
</dbReference>
<dbReference type="InterPro" id="IPR058245">
    <property type="entry name" value="NreC/VraR/RcsB-like_REC"/>
</dbReference>
<dbReference type="SMART" id="SM00448">
    <property type="entry name" value="REC"/>
    <property type="match status" value="1"/>
</dbReference>
<name>A0ABR5E1I4_9HYPH</name>
<dbReference type="SUPFAM" id="SSF52172">
    <property type="entry name" value="CheY-like"/>
    <property type="match status" value="1"/>
</dbReference>
<dbReference type="Gene3D" id="3.40.50.2300">
    <property type="match status" value="1"/>
</dbReference>
<protein>
    <recommendedName>
        <fullName evidence="8">Two component transcriptional regulator, LuxR family</fullName>
    </recommendedName>
</protein>
<gene>
    <name evidence="6" type="ORF">WH91_04485</name>
</gene>
<sequence>MQKLSIAFADDHPVLLRGMSGLFAEHDNYVIAGQVSSADAAIALVLSKHPDILITDLSMPGDVFGAIGKIALQAPLTRVIVFTAFSSVESALKALSAGAVGFVLKGSLCEELFEAVTTVRTGEVYITRQYAAQVMAGLRDENRRRSLNAAIRLSVREKQIVGQLLQARTNKEIAEVLKISEKTVKHYMTSLMSKLHARNRVEVAVAAQKNNELERSSASN</sequence>
<evidence type="ECO:0008006" key="8">
    <source>
        <dbReference type="Google" id="ProtNLM"/>
    </source>
</evidence>
<dbReference type="InterPro" id="IPR000792">
    <property type="entry name" value="Tscrpt_reg_LuxR_C"/>
</dbReference>
<dbReference type="PRINTS" id="PR00038">
    <property type="entry name" value="HTHLUXR"/>
</dbReference>
<dbReference type="CDD" id="cd17535">
    <property type="entry name" value="REC_NarL-like"/>
    <property type="match status" value="1"/>
</dbReference>
<dbReference type="CDD" id="cd06170">
    <property type="entry name" value="LuxR_C_like"/>
    <property type="match status" value="1"/>
</dbReference>
<dbReference type="PANTHER" id="PTHR43214">
    <property type="entry name" value="TWO-COMPONENT RESPONSE REGULATOR"/>
    <property type="match status" value="1"/>
</dbReference>
<accession>A0ABR5E1I4</accession>
<keyword evidence="2" id="KW-0238">DNA-binding</keyword>
<evidence type="ECO:0000313" key="7">
    <source>
        <dbReference type="Proteomes" id="UP000033519"/>
    </source>
</evidence>
<dbReference type="InterPro" id="IPR039420">
    <property type="entry name" value="WalR-like"/>
</dbReference>
<evidence type="ECO:0000313" key="6">
    <source>
        <dbReference type="EMBL" id="KKC34160.1"/>
    </source>
</evidence>
<dbReference type="Pfam" id="PF00072">
    <property type="entry name" value="Response_reg"/>
    <property type="match status" value="1"/>
</dbReference>
<feature type="domain" description="HTH luxR-type" evidence="4">
    <location>
        <begin position="146"/>
        <end position="211"/>
    </location>
</feature>
<dbReference type="InterPro" id="IPR001789">
    <property type="entry name" value="Sig_transdc_resp-reg_receiver"/>
</dbReference>
<reference evidence="6 7" key="1">
    <citation type="submission" date="2015-03" db="EMBL/GenBank/DDBJ databases">
        <authorList>
            <person name="Lepp D."/>
            <person name="Hassan Y.I."/>
            <person name="Li X.-Z."/>
            <person name="Zhou T."/>
        </authorList>
    </citation>
    <scope>NUCLEOTIDE SEQUENCE [LARGE SCALE GENOMIC DNA]</scope>
    <source>
        <strain evidence="6 7">Cr7-05</strain>
    </source>
</reference>
<proteinExistence type="predicted"/>
<comment type="caution">
    <text evidence="6">The sequence shown here is derived from an EMBL/GenBank/DDBJ whole genome shotgun (WGS) entry which is preliminary data.</text>
</comment>
<evidence type="ECO:0000256" key="3">
    <source>
        <dbReference type="PROSITE-ProRule" id="PRU00169"/>
    </source>
</evidence>
<evidence type="ECO:0000259" key="5">
    <source>
        <dbReference type="PROSITE" id="PS50110"/>
    </source>
</evidence>
<dbReference type="Proteomes" id="UP000033519">
    <property type="component" value="Unassembled WGS sequence"/>
</dbReference>
<dbReference type="InterPro" id="IPR016032">
    <property type="entry name" value="Sig_transdc_resp-reg_C-effctor"/>
</dbReference>
<keyword evidence="1 3" id="KW-0597">Phosphoprotein</keyword>
<keyword evidence="7" id="KW-1185">Reference proteome</keyword>
<evidence type="ECO:0000256" key="1">
    <source>
        <dbReference type="ARBA" id="ARBA00022553"/>
    </source>
</evidence>
<dbReference type="RefSeq" id="WP_046169812.1">
    <property type="nucleotide sequence ID" value="NZ_FOMB01000022.1"/>
</dbReference>
<dbReference type="SMART" id="SM00421">
    <property type="entry name" value="HTH_LUXR"/>
    <property type="match status" value="1"/>
</dbReference>
<organism evidence="6 7">
    <name type="scientific">Devosia psychrophila</name>
    <dbReference type="NCBI Taxonomy" id="728005"/>
    <lineage>
        <taxon>Bacteria</taxon>
        <taxon>Pseudomonadati</taxon>
        <taxon>Pseudomonadota</taxon>
        <taxon>Alphaproteobacteria</taxon>
        <taxon>Hyphomicrobiales</taxon>
        <taxon>Devosiaceae</taxon>
        <taxon>Devosia</taxon>
    </lineage>
</organism>
<dbReference type="PROSITE" id="PS50043">
    <property type="entry name" value="HTH_LUXR_2"/>
    <property type="match status" value="1"/>
</dbReference>